<dbReference type="SUPFAM" id="SSF56672">
    <property type="entry name" value="DNA/RNA polymerases"/>
    <property type="match status" value="2"/>
</dbReference>
<dbReference type="InterPro" id="IPR043128">
    <property type="entry name" value="Rev_trsase/Diguanyl_cyclase"/>
</dbReference>
<dbReference type="InterPro" id="IPR043502">
    <property type="entry name" value="DNA/RNA_pol_sf"/>
</dbReference>
<dbReference type="AlphaFoldDB" id="A0A6L2N0Z4"/>
<dbReference type="EMBL" id="BKCJ010007746">
    <property type="protein sequence ID" value="GEU78802.1"/>
    <property type="molecule type" value="Genomic_DNA"/>
</dbReference>
<gene>
    <name evidence="2" type="ORF">Tci_050780</name>
</gene>
<dbReference type="PANTHER" id="PTHR45835">
    <property type="entry name" value="YALI0A06105P"/>
    <property type="match status" value="1"/>
</dbReference>
<dbReference type="PANTHER" id="PTHR45835:SF99">
    <property type="entry name" value="CHROMO DOMAIN-CONTAINING PROTEIN-RELATED"/>
    <property type="match status" value="1"/>
</dbReference>
<feature type="non-terminal residue" evidence="2">
    <location>
        <position position="1"/>
    </location>
</feature>
<dbReference type="GO" id="GO:0003676">
    <property type="term" value="F:nucleic acid binding"/>
    <property type="evidence" value="ECO:0007669"/>
    <property type="project" value="InterPro"/>
</dbReference>
<sequence length="665" mass="77279">IKTKWIFKNKKDESRLAIKNKARLVAVGYSQQEGIDYDETFSPVSRIEAIRLFLEYAAHKDFTIFQMDVKTAILNEILTEEVYVGQPPGFVSKKYPYRVYALDKALYGLKQAPRTWYDVLSQFLIDSGFQKGSIDTTLFIKKKGKHIMLIQIYVDDILFGSTNPKCCTKFSDLMVKCFEMSMMGEMKFFLGLQVNQFSNRIFINQSMYILDILKRFRMENYDTVPTPMVEQAKLKLDLVGKPVNHTNYRNLLRHVVNRNGVHVDPSKIEAMKKVKAPKTPSKILSFLGLDGYYRRFINSLMQKNQNDYDYEIRYHPKKENIVADALSRNKRAKLRRVRTMSMTIHSRIRGKLLAAQNEVTKEENTQAKMLRGLNQQMENKEDREILRNAVGYEYGLSSSNRWTNWDTYPPLAKLSYNNSYHSNTRCAPFEALYEKKCRSPFLWAEVGENRLIGLETVQQTTDKVVLIKERLKAARGCQKSYADNRRKPLEFEVEEFADANLHLPFKEITVDKTICFVKEPVDIMDHEVKKLKRSRIPIVKVRWNSKRGTEFTWDHKRGECDNRDLARAPNHCSSIGKTRRLLSFSRIIGKSMVSEGLEVGSIRRIQGIGYGVLEFIEVGTTLDIFQDNILRYFQYDILVFTGYDVLSLFPLWSLVSAGMDTPYLP</sequence>
<dbReference type="InterPro" id="IPR013103">
    <property type="entry name" value="RVT_2"/>
</dbReference>
<dbReference type="Gene3D" id="3.30.70.270">
    <property type="match status" value="1"/>
</dbReference>
<dbReference type="InterPro" id="IPR036397">
    <property type="entry name" value="RNaseH_sf"/>
</dbReference>
<evidence type="ECO:0000313" key="2">
    <source>
        <dbReference type="EMBL" id="GEU78802.1"/>
    </source>
</evidence>
<evidence type="ECO:0000259" key="1">
    <source>
        <dbReference type="Pfam" id="PF07727"/>
    </source>
</evidence>
<protein>
    <submittedName>
        <fullName evidence="2">Retrovirus-related Pol polyprotein from transposon TNT 1-94</fullName>
    </submittedName>
</protein>
<proteinExistence type="predicted"/>
<comment type="caution">
    <text evidence="2">The sequence shown here is derived from an EMBL/GenBank/DDBJ whole genome shotgun (WGS) entry which is preliminary data.</text>
</comment>
<organism evidence="2">
    <name type="scientific">Tanacetum cinerariifolium</name>
    <name type="common">Dalmatian daisy</name>
    <name type="synonym">Chrysanthemum cinerariifolium</name>
    <dbReference type="NCBI Taxonomy" id="118510"/>
    <lineage>
        <taxon>Eukaryota</taxon>
        <taxon>Viridiplantae</taxon>
        <taxon>Streptophyta</taxon>
        <taxon>Embryophyta</taxon>
        <taxon>Tracheophyta</taxon>
        <taxon>Spermatophyta</taxon>
        <taxon>Magnoliopsida</taxon>
        <taxon>eudicotyledons</taxon>
        <taxon>Gunneridae</taxon>
        <taxon>Pentapetalae</taxon>
        <taxon>asterids</taxon>
        <taxon>campanulids</taxon>
        <taxon>Asterales</taxon>
        <taxon>Asteraceae</taxon>
        <taxon>Asteroideae</taxon>
        <taxon>Anthemideae</taxon>
        <taxon>Anthemidinae</taxon>
        <taxon>Tanacetum</taxon>
    </lineage>
</organism>
<reference evidence="2" key="1">
    <citation type="journal article" date="2019" name="Sci. Rep.">
        <title>Draft genome of Tanacetum cinerariifolium, the natural source of mosquito coil.</title>
        <authorList>
            <person name="Yamashiro T."/>
            <person name="Shiraishi A."/>
            <person name="Satake H."/>
            <person name="Nakayama K."/>
        </authorList>
    </citation>
    <scope>NUCLEOTIDE SEQUENCE</scope>
</reference>
<dbReference type="Gene3D" id="3.30.420.10">
    <property type="entry name" value="Ribonuclease H-like superfamily/Ribonuclease H"/>
    <property type="match status" value="1"/>
</dbReference>
<accession>A0A6L2N0Z4</accession>
<dbReference type="Pfam" id="PF07727">
    <property type="entry name" value="RVT_2"/>
    <property type="match status" value="1"/>
</dbReference>
<name>A0A6L2N0Z4_TANCI</name>
<feature type="domain" description="Reverse transcriptase Ty1/copia-type" evidence="1">
    <location>
        <begin position="1"/>
        <end position="229"/>
    </location>
</feature>